<protein>
    <submittedName>
        <fullName evidence="2">Uncharacterized protein</fullName>
    </submittedName>
</protein>
<feature type="compositionally biased region" description="Acidic residues" evidence="1">
    <location>
        <begin position="162"/>
        <end position="187"/>
    </location>
</feature>
<reference evidence="2 3" key="1">
    <citation type="submission" date="2019-05" db="EMBL/GenBank/DDBJ databases">
        <title>Mikania micrantha, genome provides insights into the molecular mechanism of rapid growth.</title>
        <authorList>
            <person name="Liu B."/>
        </authorList>
    </citation>
    <scope>NUCLEOTIDE SEQUENCE [LARGE SCALE GENOMIC DNA]</scope>
    <source>
        <strain evidence="2">NLD-2019</strain>
        <tissue evidence="2">Leaf</tissue>
    </source>
</reference>
<feature type="region of interest" description="Disordered" evidence="1">
    <location>
        <begin position="1"/>
        <end position="22"/>
    </location>
</feature>
<dbReference type="EMBL" id="SZYD01000005">
    <property type="protein sequence ID" value="KAD6119249.1"/>
    <property type="molecule type" value="Genomic_DNA"/>
</dbReference>
<gene>
    <name evidence="2" type="ORF">E3N88_10520</name>
</gene>
<comment type="caution">
    <text evidence="2">The sequence shown here is derived from an EMBL/GenBank/DDBJ whole genome shotgun (WGS) entry which is preliminary data.</text>
</comment>
<sequence length="200" mass="22605">MANNNEDAGRNPGRRPVNYELTEEGRQRVRDIVAQVDAETDSQARQARHDRFLGWYPMTIRDWIEGERVPPPRYPGDATSDHPLPHLGVSMERAFEAHVAYTRREERKNHELSDEEHAGRIAATEVANEENQAMIQASDAKVNAWVEQFIVEPPPEEGPQFEAEDLEEGDFDEDPDEDPEEDGDDGLAESGDSHSTIDSD</sequence>
<keyword evidence="3" id="KW-1185">Reference proteome</keyword>
<evidence type="ECO:0000313" key="2">
    <source>
        <dbReference type="EMBL" id="KAD6119249.1"/>
    </source>
</evidence>
<proteinExistence type="predicted"/>
<evidence type="ECO:0000313" key="3">
    <source>
        <dbReference type="Proteomes" id="UP000326396"/>
    </source>
</evidence>
<feature type="compositionally biased region" description="Basic and acidic residues" evidence="1">
    <location>
        <begin position="191"/>
        <end position="200"/>
    </location>
</feature>
<organism evidence="2 3">
    <name type="scientific">Mikania micrantha</name>
    <name type="common">bitter vine</name>
    <dbReference type="NCBI Taxonomy" id="192012"/>
    <lineage>
        <taxon>Eukaryota</taxon>
        <taxon>Viridiplantae</taxon>
        <taxon>Streptophyta</taxon>
        <taxon>Embryophyta</taxon>
        <taxon>Tracheophyta</taxon>
        <taxon>Spermatophyta</taxon>
        <taxon>Magnoliopsida</taxon>
        <taxon>eudicotyledons</taxon>
        <taxon>Gunneridae</taxon>
        <taxon>Pentapetalae</taxon>
        <taxon>asterids</taxon>
        <taxon>campanulids</taxon>
        <taxon>Asterales</taxon>
        <taxon>Asteraceae</taxon>
        <taxon>Asteroideae</taxon>
        <taxon>Heliantheae alliance</taxon>
        <taxon>Eupatorieae</taxon>
        <taxon>Mikania</taxon>
    </lineage>
</organism>
<accession>A0A5N6PBZ0</accession>
<feature type="region of interest" description="Disordered" evidence="1">
    <location>
        <begin position="147"/>
        <end position="200"/>
    </location>
</feature>
<dbReference type="AlphaFoldDB" id="A0A5N6PBZ0"/>
<name>A0A5N6PBZ0_9ASTR</name>
<dbReference type="Proteomes" id="UP000326396">
    <property type="component" value="Linkage Group LG13"/>
</dbReference>
<evidence type="ECO:0000256" key="1">
    <source>
        <dbReference type="SAM" id="MobiDB-lite"/>
    </source>
</evidence>